<feature type="chain" id="PRO_5021034535" evidence="10">
    <location>
        <begin position="27"/>
        <end position="606"/>
    </location>
</feature>
<organism evidence="13 14">
    <name type="scientific">Kribbella voronezhensis</name>
    <dbReference type="NCBI Taxonomy" id="2512212"/>
    <lineage>
        <taxon>Bacteria</taxon>
        <taxon>Bacillati</taxon>
        <taxon>Actinomycetota</taxon>
        <taxon>Actinomycetes</taxon>
        <taxon>Propionibacteriales</taxon>
        <taxon>Kribbellaceae</taxon>
        <taxon>Kribbella</taxon>
    </lineage>
</organism>
<dbReference type="Pfam" id="PF04234">
    <property type="entry name" value="CopC"/>
    <property type="match status" value="1"/>
</dbReference>
<keyword evidence="4" id="KW-0479">Metal-binding</keyword>
<feature type="transmembrane region" description="Helical" evidence="9">
    <location>
        <begin position="551"/>
        <end position="570"/>
    </location>
</feature>
<evidence type="ECO:0000256" key="6">
    <source>
        <dbReference type="ARBA" id="ARBA00022989"/>
    </source>
</evidence>
<keyword evidence="3 9" id="KW-0812">Transmembrane</keyword>
<feature type="transmembrane region" description="Helical" evidence="9">
    <location>
        <begin position="188"/>
        <end position="204"/>
    </location>
</feature>
<feature type="domain" description="Copper resistance protein D" evidence="12">
    <location>
        <begin position="317"/>
        <end position="407"/>
    </location>
</feature>
<name>A0A4R7SWS8_9ACTN</name>
<dbReference type="InterPro" id="IPR014755">
    <property type="entry name" value="Cu-Rt/internalin_Ig-like"/>
</dbReference>
<feature type="domain" description="CopC" evidence="11">
    <location>
        <begin position="27"/>
        <end position="126"/>
    </location>
</feature>
<evidence type="ECO:0000259" key="11">
    <source>
        <dbReference type="Pfam" id="PF04234"/>
    </source>
</evidence>
<dbReference type="GO" id="GO:0005886">
    <property type="term" value="C:plasma membrane"/>
    <property type="evidence" value="ECO:0007669"/>
    <property type="project" value="UniProtKB-SubCell"/>
</dbReference>
<dbReference type="GO" id="GO:0046688">
    <property type="term" value="P:response to copper ion"/>
    <property type="evidence" value="ECO:0007669"/>
    <property type="project" value="InterPro"/>
</dbReference>
<gene>
    <name evidence="13" type="ORF">EV138_5772</name>
</gene>
<dbReference type="EMBL" id="SOCE01000002">
    <property type="protein sequence ID" value="TDU83309.1"/>
    <property type="molecule type" value="Genomic_DNA"/>
</dbReference>
<keyword evidence="5 10" id="KW-0732">Signal</keyword>
<comment type="caution">
    <text evidence="13">The sequence shown here is derived from an EMBL/GenBank/DDBJ whole genome shotgun (WGS) entry which is preliminary data.</text>
</comment>
<sequence>MHRRRIALVAFLIALLAICSPQTASAHAFLTSSSPADGSSLAAAPRQLRLDFSETVVLAATQLDLVSEDGRRYPVSGLRIEGEGGEEPARLLATLPVLPKGAYRLSWQTLSADDLHRTAGVLVFGVGRQVDSAGLIEPKPAAGESGLRWLVFLSLAFSLGGALLSRLLTRPAGPTAPDWLHLARRSQLAGAVGGLLGSLLLLEFQLRGGASTSLLAGQYGVRWGLREAGFGLLLAASVLGVSRIRTSALVLGAVLVGCGAALLGHSGASSPPSYTRVVADTLHLLAASAWAGALVIVLVYVTAATRHRHKLPAAMTVLRAFGLPAALCISVVISTGIYLSSGVIGSVDAALATWYGRTLLLKVGVVAVIGVLGVVNHRRLRRTASLRRGTILAEAALAVAVLGLSGLITSGQPALEPQLVRDPAAVAVPLQDARVADLQQTLAVRPNAPGRNLVMVEVFDTRRPAPAPVRTVTIGLVDADGTTQPPVAAQRLPDGRWSAPVVLAGSGSAHVVVSVQRTGLPAAVHTYRWVVSGDPATARTELVSTRPLRNWLLLLWLAVTIVIGAGWWIFGVSRIGAGSETARELVEAPGGAEDEAVLQRAGTVSR</sequence>
<keyword evidence="8 9" id="KW-0472">Membrane</keyword>
<feature type="transmembrane region" description="Helical" evidence="9">
    <location>
        <begin position="317"/>
        <end position="339"/>
    </location>
</feature>
<feature type="transmembrane region" description="Helical" evidence="9">
    <location>
        <begin position="284"/>
        <end position="305"/>
    </location>
</feature>
<dbReference type="InterPro" id="IPR007348">
    <property type="entry name" value="CopC_dom"/>
</dbReference>
<dbReference type="InterPro" id="IPR032694">
    <property type="entry name" value="CopC/D"/>
</dbReference>
<feature type="signal peptide" evidence="10">
    <location>
        <begin position="1"/>
        <end position="26"/>
    </location>
</feature>
<dbReference type="GO" id="GO:0006825">
    <property type="term" value="P:copper ion transport"/>
    <property type="evidence" value="ECO:0007669"/>
    <property type="project" value="InterPro"/>
</dbReference>
<evidence type="ECO:0000256" key="4">
    <source>
        <dbReference type="ARBA" id="ARBA00022723"/>
    </source>
</evidence>
<keyword evidence="7" id="KW-0186">Copper</keyword>
<dbReference type="Proteomes" id="UP000295151">
    <property type="component" value="Unassembled WGS sequence"/>
</dbReference>
<reference evidence="13 14" key="1">
    <citation type="submission" date="2019-03" db="EMBL/GenBank/DDBJ databases">
        <title>Genomic Encyclopedia of Type Strains, Phase III (KMG-III): the genomes of soil and plant-associated and newly described type strains.</title>
        <authorList>
            <person name="Whitman W."/>
        </authorList>
    </citation>
    <scope>NUCLEOTIDE SEQUENCE [LARGE SCALE GENOMIC DNA]</scope>
    <source>
        <strain evidence="13 14">VKM Ac-2575</strain>
    </source>
</reference>
<evidence type="ECO:0000256" key="10">
    <source>
        <dbReference type="SAM" id="SignalP"/>
    </source>
</evidence>
<dbReference type="GO" id="GO:0005507">
    <property type="term" value="F:copper ion binding"/>
    <property type="evidence" value="ECO:0007669"/>
    <property type="project" value="InterPro"/>
</dbReference>
<evidence type="ECO:0000313" key="13">
    <source>
        <dbReference type="EMBL" id="TDU83309.1"/>
    </source>
</evidence>
<accession>A0A4R7SWS8</accession>
<protein>
    <submittedName>
        <fullName evidence="13">Copper transport protein</fullName>
    </submittedName>
</protein>
<keyword evidence="6 9" id="KW-1133">Transmembrane helix</keyword>
<dbReference type="InterPro" id="IPR014756">
    <property type="entry name" value="Ig_E-set"/>
</dbReference>
<dbReference type="PANTHER" id="PTHR34820">
    <property type="entry name" value="INNER MEMBRANE PROTEIN YEBZ"/>
    <property type="match status" value="1"/>
</dbReference>
<dbReference type="PANTHER" id="PTHR34820:SF4">
    <property type="entry name" value="INNER MEMBRANE PROTEIN YEBZ"/>
    <property type="match status" value="1"/>
</dbReference>
<dbReference type="InterPro" id="IPR008457">
    <property type="entry name" value="Cu-R_CopD_dom"/>
</dbReference>
<evidence type="ECO:0000256" key="5">
    <source>
        <dbReference type="ARBA" id="ARBA00022729"/>
    </source>
</evidence>
<feature type="transmembrane region" description="Helical" evidence="9">
    <location>
        <begin position="359"/>
        <end position="377"/>
    </location>
</feature>
<proteinExistence type="predicted"/>
<evidence type="ECO:0000313" key="14">
    <source>
        <dbReference type="Proteomes" id="UP000295151"/>
    </source>
</evidence>
<keyword evidence="2" id="KW-1003">Cell membrane</keyword>
<evidence type="ECO:0000256" key="1">
    <source>
        <dbReference type="ARBA" id="ARBA00004651"/>
    </source>
</evidence>
<feature type="transmembrane region" description="Helical" evidence="9">
    <location>
        <begin position="248"/>
        <end position="264"/>
    </location>
</feature>
<comment type="subcellular location">
    <subcellularLocation>
        <location evidence="1">Cell membrane</location>
        <topology evidence="1">Multi-pass membrane protein</topology>
    </subcellularLocation>
</comment>
<evidence type="ECO:0000256" key="9">
    <source>
        <dbReference type="SAM" id="Phobius"/>
    </source>
</evidence>
<dbReference type="OrthoDB" id="5242236at2"/>
<dbReference type="SUPFAM" id="SSF81296">
    <property type="entry name" value="E set domains"/>
    <property type="match status" value="1"/>
</dbReference>
<dbReference type="Pfam" id="PF05425">
    <property type="entry name" value="CopD"/>
    <property type="match status" value="1"/>
</dbReference>
<dbReference type="AlphaFoldDB" id="A0A4R7SWS8"/>
<feature type="transmembrane region" description="Helical" evidence="9">
    <location>
        <begin position="149"/>
        <end position="168"/>
    </location>
</feature>
<evidence type="ECO:0000256" key="2">
    <source>
        <dbReference type="ARBA" id="ARBA00022475"/>
    </source>
</evidence>
<dbReference type="Gene3D" id="2.60.40.1220">
    <property type="match status" value="1"/>
</dbReference>
<evidence type="ECO:0000256" key="7">
    <source>
        <dbReference type="ARBA" id="ARBA00023008"/>
    </source>
</evidence>
<feature type="transmembrane region" description="Helical" evidence="9">
    <location>
        <begin position="224"/>
        <end position="241"/>
    </location>
</feature>
<keyword evidence="14" id="KW-1185">Reference proteome</keyword>
<dbReference type="GO" id="GO:0042597">
    <property type="term" value="C:periplasmic space"/>
    <property type="evidence" value="ECO:0007669"/>
    <property type="project" value="InterPro"/>
</dbReference>
<evidence type="ECO:0000256" key="8">
    <source>
        <dbReference type="ARBA" id="ARBA00023136"/>
    </source>
</evidence>
<feature type="transmembrane region" description="Helical" evidence="9">
    <location>
        <begin position="389"/>
        <end position="408"/>
    </location>
</feature>
<evidence type="ECO:0000259" key="12">
    <source>
        <dbReference type="Pfam" id="PF05425"/>
    </source>
</evidence>
<dbReference type="RefSeq" id="WP_133982457.1">
    <property type="nucleotide sequence ID" value="NZ_SOCE01000002.1"/>
</dbReference>
<evidence type="ECO:0000256" key="3">
    <source>
        <dbReference type="ARBA" id="ARBA00022692"/>
    </source>
</evidence>